<feature type="region of interest" description="Disordered" evidence="1">
    <location>
        <begin position="168"/>
        <end position="203"/>
    </location>
</feature>
<accession>A0A2A9MQ66</accession>
<feature type="region of interest" description="Disordered" evidence="1">
    <location>
        <begin position="277"/>
        <end position="342"/>
    </location>
</feature>
<keyword evidence="3" id="KW-1185">Reference proteome</keyword>
<feature type="region of interest" description="Disordered" evidence="1">
    <location>
        <begin position="360"/>
        <end position="448"/>
    </location>
</feature>
<feature type="compositionally biased region" description="Polar residues" evidence="1">
    <location>
        <begin position="437"/>
        <end position="448"/>
    </location>
</feature>
<name>A0A2A9MQ66_BESBE</name>
<dbReference type="VEuPathDB" id="ToxoDB:BESB_009580"/>
<reference evidence="2 3" key="1">
    <citation type="submission" date="2017-09" db="EMBL/GenBank/DDBJ databases">
        <title>Genome sequencing of Besnoitia besnoiti strain Bb-Ger1.</title>
        <authorList>
            <person name="Schares G."/>
            <person name="Venepally P."/>
            <person name="Lorenzi H.A."/>
        </authorList>
    </citation>
    <scope>NUCLEOTIDE SEQUENCE [LARGE SCALE GENOMIC DNA]</scope>
    <source>
        <strain evidence="2 3">Bb-Ger1</strain>
    </source>
</reference>
<dbReference type="EMBL" id="NWUJ01000001">
    <property type="protein sequence ID" value="PFH38616.1"/>
    <property type="molecule type" value="Genomic_DNA"/>
</dbReference>
<dbReference type="KEGG" id="bbes:BESB_009580"/>
<evidence type="ECO:0000313" key="3">
    <source>
        <dbReference type="Proteomes" id="UP000224006"/>
    </source>
</evidence>
<comment type="caution">
    <text evidence="2">The sequence shown here is derived from an EMBL/GenBank/DDBJ whole genome shotgun (WGS) entry which is preliminary data.</text>
</comment>
<evidence type="ECO:0000256" key="1">
    <source>
        <dbReference type="SAM" id="MobiDB-lite"/>
    </source>
</evidence>
<evidence type="ECO:0000313" key="2">
    <source>
        <dbReference type="EMBL" id="PFH38616.1"/>
    </source>
</evidence>
<dbReference type="Proteomes" id="UP000224006">
    <property type="component" value="Chromosome I"/>
</dbReference>
<feature type="compositionally biased region" description="Polar residues" evidence="1">
    <location>
        <begin position="320"/>
        <end position="342"/>
    </location>
</feature>
<dbReference type="AlphaFoldDB" id="A0A2A9MQ66"/>
<feature type="compositionally biased region" description="Polar residues" evidence="1">
    <location>
        <begin position="277"/>
        <end position="292"/>
    </location>
</feature>
<sequence>MRISGGPAAAAFAVVLFPSQITYPFRICGHVAGLVSCQRLEQLNNGPWPSVSAVNASGVIPRAGSHGQQQCESTVDAREDDEGARQTLYAACRPGMSMLGGAAPGNTSIVTEKQESCADSGAGAGSDGNIFQAWQPSDAIMWQAHGETQARHGTALSRSGTYDYSLGPAHPGLRDDRVEHPGGGGAAHAHGAVERETSPDDPSIAMTPALGTNVGRHRRITVEAVEASKVAHGAPHVLHHLSDVLLAVRSGRAEGAKFPTFANPGLQKYEAERGSTLFQGTRETVTTGTASRYSEPHPGPYTPSIAGGGPGHQGRVAGSPSKTTRPPRRSANTESDTRSRGCSTHTLAALQMHLLNRQAMKRAAPSDGGVARTDPTSVPAAGASATPAKFTRMSAGEDPGDAQQPAGPRLRELWPSQAGHKARRRLLPRGPADEGASGSTISGKQQVPSAVANNAVAFELTRKYKPHPWAPIARARRDKPDLD</sequence>
<gene>
    <name evidence="2" type="ORF">BESB_009580</name>
</gene>
<dbReference type="GeneID" id="40306020"/>
<organism evidence="2 3">
    <name type="scientific">Besnoitia besnoiti</name>
    <name type="common">Apicomplexan protozoan</name>
    <dbReference type="NCBI Taxonomy" id="94643"/>
    <lineage>
        <taxon>Eukaryota</taxon>
        <taxon>Sar</taxon>
        <taxon>Alveolata</taxon>
        <taxon>Apicomplexa</taxon>
        <taxon>Conoidasida</taxon>
        <taxon>Coccidia</taxon>
        <taxon>Eucoccidiorida</taxon>
        <taxon>Eimeriorina</taxon>
        <taxon>Sarcocystidae</taxon>
        <taxon>Besnoitia</taxon>
    </lineage>
</organism>
<dbReference type="RefSeq" id="XP_029222625.1">
    <property type="nucleotide sequence ID" value="XM_029359712.1"/>
</dbReference>
<proteinExistence type="predicted"/>
<protein>
    <submittedName>
        <fullName evidence="2">Uncharacterized protein</fullName>
    </submittedName>
</protein>